<accession>A0ABW4N584</accession>
<comment type="caution">
    <text evidence="2">The sequence shown here is derived from an EMBL/GenBank/DDBJ whole genome shotgun (WGS) entry which is preliminary data.</text>
</comment>
<organism evidence="2 3">
    <name type="scientific">Phenylobacterium terrae</name>
    <dbReference type="NCBI Taxonomy" id="2665495"/>
    <lineage>
        <taxon>Bacteria</taxon>
        <taxon>Pseudomonadati</taxon>
        <taxon>Pseudomonadota</taxon>
        <taxon>Alphaproteobacteria</taxon>
        <taxon>Caulobacterales</taxon>
        <taxon>Caulobacteraceae</taxon>
        <taxon>Phenylobacterium</taxon>
    </lineage>
</organism>
<gene>
    <name evidence="2" type="ORF">ACFSC0_17900</name>
</gene>
<dbReference type="RefSeq" id="WP_377282231.1">
    <property type="nucleotide sequence ID" value="NZ_JBHRSI010000005.1"/>
</dbReference>
<feature type="region of interest" description="Disordered" evidence="1">
    <location>
        <begin position="67"/>
        <end position="93"/>
    </location>
</feature>
<evidence type="ECO:0000256" key="1">
    <source>
        <dbReference type="SAM" id="MobiDB-lite"/>
    </source>
</evidence>
<protein>
    <recommendedName>
        <fullName evidence="4">Cell envelope biogenesis protein TolA</fullName>
    </recommendedName>
</protein>
<reference evidence="3" key="1">
    <citation type="journal article" date="2019" name="Int. J. Syst. Evol. Microbiol.">
        <title>The Global Catalogue of Microorganisms (GCM) 10K type strain sequencing project: providing services to taxonomists for standard genome sequencing and annotation.</title>
        <authorList>
            <consortium name="The Broad Institute Genomics Platform"/>
            <consortium name="The Broad Institute Genome Sequencing Center for Infectious Disease"/>
            <person name="Wu L."/>
            <person name="Ma J."/>
        </authorList>
    </citation>
    <scope>NUCLEOTIDE SEQUENCE [LARGE SCALE GENOMIC DNA]</scope>
    <source>
        <strain evidence="3">DFY28</strain>
    </source>
</reference>
<evidence type="ECO:0000313" key="3">
    <source>
        <dbReference type="Proteomes" id="UP001597237"/>
    </source>
</evidence>
<keyword evidence="3" id="KW-1185">Reference proteome</keyword>
<name>A0ABW4N584_9CAUL</name>
<dbReference type="EMBL" id="JBHUEY010000006">
    <property type="protein sequence ID" value="MFD1785279.1"/>
    <property type="molecule type" value="Genomic_DNA"/>
</dbReference>
<evidence type="ECO:0008006" key="4">
    <source>
        <dbReference type="Google" id="ProtNLM"/>
    </source>
</evidence>
<dbReference type="Proteomes" id="UP001597237">
    <property type="component" value="Unassembled WGS sequence"/>
</dbReference>
<proteinExistence type="predicted"/>
<feature type="compositionally biased region" description="Basic residues" evidence="1">
    <location>
        <begin position="77"/>
        <end position="88"/>
    </location>
</feature>
<evidence type="ECO:0000313" key="2">
    <source>
        <dbReference type="EMBL" id="MFD1785279.1"/>
    </source>
</evidence>
<sequence length="155" mass="16619">MAPRLKVFVTSDGLTDYVVAVSSKAKALAAWGVHQDLFKSGAARETDDPAVVEAALARPGEVLRRPAGSREALAKLKPAKAAKPKKKGPSPAALKRVADLEARLASLEETHRTACAEIAAAREELNAREALEARNYAAQRDRLDADLKKARKALE</sequence>